<accession>A0AB33IVC7</accession>
<dbReference type="InterPro" id="IPR051782">
    <property type="entry name" value="ABC_Transporter_VariousFunc"/>
</dbReference>
<dbReference type="Gene3D" id="3.40.50.300">
    <property type="entry name" value="P-loop containing nucleotide triphosphate hydrolases"/>
    <property type="match status" value="1"/>
</dbReference>
<reference evidence="5" key="1">
    <citation type="submission" date="2024-07" db="EMBL/GenBank/DDBJ databases">
        <title>Complete genome sequence of Prevotella sp. YM-2024 GTC17253.</title>
        <authorList>
            <person name="Hayashi M."/>
            <person name="Muto Y."/>
            <person name="Tanaka K."/>
            <person name="Niwa H."/>
        </authorList>
    </citation>
    <scope>NUCLEOTIDE SEQUENCE</scope>
    <source>
        <strain evidence="5">GTC17253</strain>
    </source>
</reference>
<dbReference type="InterPro" id="IPR027417">
    <property type="entry name" value="P-loop_NTPase"/>
</dbReference>
<dbReference type="PANTHER" id="PTHR42939">
    <property type="entry name" value="ABC TRANSPORTER ATP-BINDING PROTEIN ALBC-RELATED"/>
    <property type="match status" value="1"/>
</dbReference>
<name>A0AB33IVC7_9BACT</name>
<dbReference type="SMART" id="SM00382">
    <property type="entry name" value="AAA"/>
    <property type="match status" value="1"/>
</dbReference>
<evidence type="ECO:0000256" key="1">
    <source>
        <dbReference type="ARBA" id="ARBA00022448"/>
    </source>
</evidence>
<proteinExistence type="predicted"/>
<dbReference type="AlphaFoldDB" id="A0AB33IVC7"/>
<dbReference type="PROSITE" id="PS50893">
    <property type="entry name" value="ABC_TRANSPORTER_2"/>
    <property type="match status" value="1"/>
</dbReference>
<dbReference type="EMBL" id="AP035785">
    <property type="protein sequence ID" value="BFO71978.1"/>
    <property type="molecule type" value="Genomic_DNA"/>
</dbReference>
<dbReference type="CDD" id="cd03230">
    <property type="entry name" value="ABC_DR_subfamily_A"/>
    <property type="match status" value="1"/>
</dbReference>
<gene>
    <name evidence="5" type="ORF">GTC17253_19440</name>
</gene>
<keyword evidence="2" id="KW-0547">Nucleotide-binding</keyword>
<keyword evidence="1" id="KW-0813">Transport</keyword>
<dbReference type="Pfam" id="PF00005">
    <property type="entry name" value="ABC_tran"/>
    <property type="match status" value="1"/>
</dbReference>
<dbReference type="PANTHER" id="PTHR42939:SF1">
    <property type="entry name" value="ABC TRANSPORTER ATP-BINDING PROTEIN ALBC-RELATED"/>
    <property type="match status" value="1"/>
</dbReference>
<evidence type="ECO:0000256" key="3">
    <source>
        <dbReference type="ARBA" id="ARBA00022840"/>
    </source>
</evidence>
<protein>
    <submittedName>
        <fullName evidence="5">ABC transporter ATP-binding protein</fullName>
    </submittedName>
</protein>
<organism evidence="5">
    <name type="scientific">Prevotella sp. GTC17253</name>
    <dbReference type="NCBI Taxonomy" id="3236793"/>
    <lineage>
        <taxon>Bacteria</taxon>
        <taxon>Pseudomonadati</taxon>
        <taxon>Bacteroidota</taxon>
        <taxon>Bacteroidia</taxon>
        <taxon>Bacteroidales</taxon>
        <taxon>Prevotellaceae</taxon>
        <taxon>Prevotella</taxon>
    </lineage>
</organism>
<dbReference type="SUPFAM" id="SSF52540">
    <property type="entry name" value="P-loop containing nucleoside triphosphate hydrolases"/>
    <property type="match status" value="1"/>
</dbReference>
<dbReference type="GO" id="GO:0005524">
    <property type="term" value="F:ATP binding"/>
    <property type="evidence" value="ECO:0007669"/>
    <property type="project" value="UniProtKB-KW"/>
</dbReference>
<evidence type="ECO:0000259" key="4">
    <source>
        <dbReference type="PROSITE" id="PS50893"/>
    </source>
</evidence>
<evidence type="ECO:0000313" key="5">
    <source>
        <dbReference type="EMBL" id="BFO71978.1"/>
    </source>
</evidence>
<sequence length="234" mass="26291">MELQLCELSKIYGEKTALNIDALTFKSGEIIGLVGNNGAGKTTLLRLMLDLVKATTGQVLSNGVPVNEDTAWKSYTGSYIDRRFLIDFYTPEEYFQFIADAYNLGSDTTNQRLQQYVDLMHDELLNTGKYLKEFSEGNRQKIGIIGAMLINPQVLMLDEPFNYLDPSSQIAVARHIKRLNEQFGTTVIISSHNLNYVTDVATRILLLEKGHIVKDIANQAGSAFDELNHYFIAQ</sequence>
<evidence type="ECO:0000256" key="2">
    <source>
        <dbReference type="ARBA" id="ARBA00022741"/>
    </source>
</evidence>
<dbReference type="InterPro" id="IPR003439">
    <property type="entry name" value="ABC_transporter-like_ATP-bd"/>
</dbReference>
<dbReference type="GO" id="GO:0016887">
    <property type="term" value="F:ATP hydrolysis activity"/>
    <property type="evidence" value="ECO:0007669"/>
    <property type="project" value="InterPro"/>
</dbReference>
<feature type="domain" description="ABC transporter" evidence="4">
    <location>
        <begin position="3"/>
        <end position="234"/>
    </location>
</feature>
<keyword evidence="3 5" id="KW-0067">ATP-binding</keyword>
<dbReference type="InterPro" id="IPR003593">
    <property type="entry name" value="AAA+_ATPase"/>
</dbReference>